<reference evidence="4 5" key="1">
    <citation type="submission" date="2022-10" db="EMBL/GenBank/DDBJ databases">
        <title>The complete genomes of actinobacterial strains from the NBC collection.</title>
        <authorList>
            <person name="Joergensen T.S."/>
            <person name="Alvarez Arevalo M."/>
            <person name="Sterndorff E.B."/>
            <person name="Faurdal D."/>
            <person name="Vuksanovic O."/>
            <person name="Mourched A.-S."/>
            <person name="Charusanti P."/>
            <person name="Shaw S."/>
            <person name="Blin K."/>
            <person name="Weber T."/>
        </authorList>
    </citation>
    <scope>NUCLEOTIDE SEQUENCE [LARGE SCALE GENOMIC DNA]</scope>
    <source>
        <strain evidence="4 5">NBC_00123</strain>
        <plasmid evidence="4 5">unnamed1</plasmid>
    </source>
</reference>
<evidence type="ECO:0000313" key="4">
    <source>
        <dbReference type="EMBL" id="WTR75783.1"/>
    </source>
</evidence>
<feature type="signal peptide" evidence="2">
    <location>
        <begin position="1"/>
        <end position="22"/>
    </location>
</feature>
<organism evidence="4 5">
    <name type="scientific">Streptomyces zaomyceticus</name>
    <dbReference type="NCBI Taxonomy" id="68286"/>
    <lineage>
        <taxon>Bacteria</taxon>
        <taxon>Bacillati</taxon>
        <taxon>Actinomycetota</taxon>
        <taxon>Actinomycetes</taxon>
        <taxon>Kitasatosporales</taxon>
        <taxon>Streptomycetaceae</taxon>
        <taxon>Streptomyces</taxon>
    </lineage>
</organism>
<proteinExistence type="predicted"/>
<accession>A0ABZ1LQT4</accession>
<feature type="domain" description="Deoxyribonuclease NucA/NucB" evidence="3">
    <location>
        <begin position="253"/>
        <end position="328"/>
    </location>
</feature>
<dbReference type="Proteomes" id="UP001622594">
    <property type="component" value="Plasmid unnamed1"/>
</dbReference>
<evidence type="ECO:0000256" key="1">
    <source>
        <dbReference type="SAM" id="MobiDB-lite"/>
    </source>
</evidence>
<dbReference type="RefSeq" id="WP_398171336.1">
    <property type="nucleotide sequence ID" value="NZ_CP108189.1"/>
</dbReference>
<gene>
    <name evidence="4" type="ORF">OG814_41685</name>
</gene>
<geneLocation type="plasmid" evidence="4 5">
    <name>unnamed1</name>
</geneLocation>
<keyword evidence="2" id="KW-0732">Signal</keyword>
<dbReference type="PROSITE" id="PS51318">
    <property type="entry name" value="TAT"/>
    <property type="match status" value="1"/>
</dbReference>
<evidence type="ECO:0000256" key="2">
    <source>
        <dbReference type="SAM" id="SignalP"/>
    </source>
</evidence>
<dbReference type="InterPro" id="IPR006311">
    <property type="entry name" value="TAT_signal"/>
</dbReference>
<keyword evidence="5" id="KW-1185">Reference proteome</keyword>
<dbReference type="Pfam" id="PF14040">
    <property type="entry name" value="DNase_NucA_NucB"/>
    <property type="match status" value="1"/>
</dbReference>
<dbReference type="EMBL" id="CP108189">
    <property type="protein sequence ID" value="WTR75783.1"/>
    <property type="molecule type" value="Genomic_DNA"/>
</dbReference>
<feature type="region of interest" description="Disordered" evidence="1">
    <location>
        <begin position="240"/>
        <end position="281"/>
    </location>
</feature>
<dbReference type="InterPro" id="IPR029476">
    <property type="entry name" value="DNase_NucA_NucB"/>
</dbReference>
<feature type="chain" id="PRO_5046802709" evidence="2">
    <location>
        <begin position="23"/>
        <end position="332"/>
    </location>
</feature>
<keyword evidence="4" id="KW-0614">Plasmid</keyword>
<evidence type="ECO:0000259" key="3">
    <source>
        <dbReference type="Pfam" id="PF14040"/>
    </source>
</evidence>
<protein>
    <submittedName>
        <fullName evidence="4">NucA/NucB deoxyribonuclease domain-containing protein</fullName>
    </submittedName>
</protein>
<evidence type="ECO:0000313" key="5">
    <source>
        <dbReference type="Proteomes" id="UP001622594"/>
    </source>
</evidence>
<name>A0ABZ1LQT4_9ACTN</name>
<sequence>MPRTPRSRFVHAGILLAATALATSGAPGAQAESVAPSRPTVGVYFPPISKSQIAYTRTFGQAKGRIEITFMDDKKRPTGFMSGDTTQTQHLNSKSNAWKRKLTIKMTKATGAARSRPVSLTVKVACGKGARSCKPSRTVTHTVALNRAVNFDFTITSYGKKIDKHRPVLVMTFASPPAIPVTTSAPAMRTVRCDSEKVTNGGKRGCVYSSEVPNFALSRTNPRWGAMAKHVYEAQRALDGKPGYGKPLHRATPAQGTKNRRKTCPSSLPRPRGKQCDEYPFASTTEGGGILGKTQSRKMIAADHNRQGGTQLAKFYNTHRIIPGDLFYSRAL</sequence>